<organism evidence="1 2">
    <name type="scientific">Actinidia chinensis var. chinensis</name>
    <name type="common">Chinese soft-hair kiwi</name>
    <dbReference type="NCBI Taxonomy" id="1590841"/>
    <lineage>
        <taxon>Eukaryota</taxon>
        <taxon>Viridiplantae</taxon>
        <taxon>Streptophyta</taxon>
        <taxon>Embryophyta</taxon>
        <taxon>Tracheophyta</taxon>
        <taxon>Spermatophyta</taxon>
        <taxon>Magnoliopsida</taxon>
        <taxon>eudicotyledons</taxon>
        <taxon>Gunneridae</taxon>
        <taxon>Pentapetalae</taxon>
        <taxon>asterids</taxon>
        <taxon>Ericales</taxon>
        <taxon>Actinidiaceae</taxon>
        <taxon>Actinidia</taxon>
    </lineage>
</organism>
<dbReference type="AlphaFoldDB" id="A0A2R6PAQ6"/>
<keyword evidence="2" id="KW-1185">Reference proteome</keyword>
<dbReference type="Gramene" id="PSR88094">
    <property type="protein sequence ID" value="PSR88094"/>
    <property type="gene ID" value="CEY00_Acc31124"/>
</dbReference>
<name>A0A2R6PAQ6_ACTCC</name>
<gene>
    <name evidence="1" type="ORF">CEY00_Acc31124</name>
</gene>
<protein>
    <submittedName>
        <fullName evidence="1">Phosphoglycerate kinase</fullName>
    </submittedName>
</protein>
<proteinExistence type="predicted"/>
<reference evidence="2" key="2">
    <citation type="journal article" date="2018" name="BMC Genomics">
        <title>A manually annotated Actinidia chinensis var. chinensis (kiwifruit) genome highlights the challenges associated with draft genomes and gene prediction in plants.</title>
        <authorList>
            <person name="Pilkington S.M."/>
            <person name="Crowhurst R."/>
            <person name="Hilario E."/>
            <person name="Nardozza S."/>
            <person name="Fraser L."/>
            <person name="Peng Y."/>
            <person name="Gunaseelan K."/>
            <person name="Simpson R."/>
            <person name="Tahir J."/>
            <person name="Deroles S.C."/>
            <person name="Templeton K."/>
            <person name="Luo Z."/>
            <person name="Davy M."/>
            <person name="Cheng C."/>
            <person name="McNeilage M."/>
            <person name="Scaglione D."/>
            <person name="Liu Y."/>
            <person name="Zhang Q."/>
            <person name="Datson P."/>
            <person name="De Silva N."/>
            <person name="Gardiner S.E."/>
            <person name="Bassett H."/>
            <person name="Chagne D."/>
            <person name="McCallum J."/>
            <person name="Dzierzon H."/>
            <person name="Deng C."/>
            <person name="Wang Y.Y."/>
            <person name="Barron L."/>
            <person name="Manako K."/>
            <person name="Bowen J."/>
            <person name="Foster T.M."/>
            <person name="Erridge Z.A."/>
            <person name="Tiffin H."/>
            <person name="Waite C.N."/>
            <person name="Davies K.M."/>
            <person name="Grierson E.P."/>
            <person name="Laing W.A."/>
            <person name="Kirk R."/>
            <person name="Chen X."/>
            <person name="Wood M."/>
            <person name="Montefiori M."/>
            <person name="Brummell D.A."/>
            <person name="Schwinn K.E."/>
            <person name="Catanach A."/>
            <person name="Fullerton C."/>
            <person name="Li D."/>
            <person name="Meiyalaghan S."/>
            <person name="Nieuwenhuizen N."/>
            <person name="Read N."/>
            <person name="Prakash R."/>
            <person name="Hunter D."/>
            <person name="Zhang H."/>
            <person name="McKenzie M."/>
            <person name="Knabel M."/>
            <person name="Harris A."/>
            <person name="Allan A.C."/>
            <person name="Gleave A."/>
            <person name="Chen A."/>
            <person name="Janssen B.J."/>
            <person name="Plunkett B."/>
            <person name="Ampomah-Dwamena C."/>
            <person name="Voogd C."/>
            <person name="Leif D."/>
            <person name="Lafferty D."/>
            <person name="Souleyre E.J.F."/>
            <person name="Varkonyi-Gasic E."/>
            <person name="Gambi F."/>
            <person name="Hanley J."/>
            <person name="Yao J.L."/>
            <person name="Cheung J."/>
            <person name="David K.M."/>
            <person name="Warren B."/>
            <person name="Marsh K."/>
            <person name="Snowden K.C."/>
            <person name="Lin-Wang K."/>
            <person name="Brian L."/>
            <person name="Martinez-Sanchez M."/>
            <person name="Wang M."/>
            <person name="Ileperuma N."/>
            <person name="Macnee N."/>
            <person name="Campin R."/>
            <person name="McAtee P."/>
            <person name="Drummond R.S.M."/>
            <person name="Espley R.V."/>
            <person name="Ireland H.S."/>
            <person name="Wu R."/>
            <person name="Atkinson R.G."/>
            <person name="Karunairetnam S."/>
            <person name="Bulley S."/>
            <person name="Chunkath S."/>
            <person name="Hanley Z."/>
            <person name="Storey R."/>
            <person name="Thrimawithana A.H."/>
            <person name="Thomson S."/>
            <person name="David C."/>
            <person name="Testolin R."/>
            <person name="Huang H."/>
            <person name="Hellens R.P."/>
            <person name="Schaffer R.J."/>
        </authorList>
    </citation>
    <scope>NUCLEOTIDE SEQUENCE [LARGE SCALE GENOMIC DNA]</scope>
    <source>
        <strain evidence="2">cv. Red5</strain>
    </source>
</reference>
<dbReference type="STRING" id="1590841.A0A2R6PAQ6"/>
<dbReference type="InParanoid" id="A0A2R6PAQ6"/>
<dbReference type="OrthoDB" id="1907176at2759"/>
<evidence type="ECO:0000313" key="1">
    <source>
        <dbReference type="EMBL" id="PSR88094.1"/>
    </source>
</evidence>
<keyword evidence="1" id="KW-0808">Transferase</keyword>
<sequence length="372" mass="40368">MIGDDKSADGFPKTRPVLGDVTNQLGKRGLLLISSNSGNKFGGGHGKHVDDNEGDSQFTQKVCQGVENIVKEKCGIRCVVNDNDKSKRACVLPPPCSEINSLRGNIISGISKIPSEIKEPNSFNGGVHIARNNAIIDNVVEVVDASRNSCLSSILIPVASESCAVVEGNCSKDEERFTPEVAQSNPRGEELVAHVCKKDGKDVGADNPTLGKHGSVECSRLPESQGSGYFKLDKCIGLKGKRSSNSSAGVDLIKACSCSFCVKAAYIWSDLHYQDIKGRIAALKKSQKEASLMVERSCRGKGIDKHSQENCPQSSKLESDLMSQWRSLFLHMEDILVRESSQLETSLLTLQDVRERCKTELEVINGMPSEKD</sequence>
<keyword evidence="1" id="KW-0418">Kinase</keyword>
<comment type="caution">
    <text evidence="1">The sequence shown here is derived from an EMBL/GenBank/DDBJ whole genome shotgun (WGS) entry which is preliminary data.</text>
</comment>
<dbReference type="EMBL" id="NKQK01000027">
    <property type="protein sequence ID" value="PSR88094.1"/>
    <property type="molecule type" value="Genomic_DNA"/>
</dbReference>
<dbReference type="PANTHER" id="PTHR33924">
    <property type="entry name" value="CATION-TRANSPORTING ATPASE"/>
    <property type="match status" value="1"/>
</dbReference>
<dbReference type="PANTHER" id="PTHR33924:SF1">
    <property type="entry name" value="DNA-DIRECTED RNA POLYMERASE SUBUNIT BETA"/>
    <property type="match status" value="1"/>
</dbReference>
<accession>A0A2R6PAQ6</accession>
<dbReference type="OMA" id="CKTELEM"/>
<dbReference type="Proteomes" id="UP000241394">
    <property type="component" value="Chromosome LG27"/>
</dbReference>
<dbReference type="FunCoup" id="A0A2R6PAQ6">
    <property type="interactions" value="2790"/>
</dbReference>
<dbReference type="GO" id="GO:0016301">
    <property type="term" value="F:kinase activity"/>
    <property type="evidence" value="ECO:0007669"/>
    <property type="project" value="UniProtKB-KW"/>
</dbReference>
<reference evidence="1 2" key="1">
    <citation type="submission" date="2017-07" db="EMBL/GenBank/DDBJ databases">
        <title>An improved, manually edited Actinidia chinensis var. chinensis (kiwifruit) genome highlights the challenges associated with draft genomes and gene prediction in plants.</title>
        <authorList>
            <person name="Pilkington S."/>
            <person name="Crowhurst R."/>
            <person name="Hilario E."/>
            <person name="Nardozza S."/>
            <person name="Fraser L."/>
            <person name="Peng Y."/>
            <person name="Gunaseelan K."/>
            <person name="Simpson R."/>
            <person name="Tahir J."/>
            <person name="Deroles S."/>
            <person name="Templeton K."/>
            <person name="Luo Z."/>
            <person name="Davy M."/>
            <person name="Cheng C."/>
            <person name="Mcneilage M."/>
            <person name="Scaglione D."/>
            <person name="Liu Y."/>
            <person name="Zhang Q."/>
            <person name="Datson P."/>
            <person name="De Silva N."/>
            <person name="Gardiner S."/>
            <person name="Bassett H."/>
            <person name="Chagne D."/>
            <person name="Mccallum J."/>
            <person name="Dzierzon H."/>
            <person name="Deng C."/>
            <person name="Wang Y.-Y."/>
            <person name="Barron N."/>
            <person name="Manako K."/>
            <person name="Bowen J."/>
            <person name="Foster T."/>
            <person name="Erridge Z."/>
            <person name="Tiffin H."/>
            <person name="Waite C."/>
            <person name="Davies K."/>
            <person name="Grierson E."/>
            <person name="Laing W."/>
            <person name="Kirk R."/>
            <person name="Chen X."/>
            <person name="Wood M."/>
            <person name="Montefiori M."/>
            <person name="Brummell D."/>
            <person name="Schwinn K."/>
            <person name="Catanach A."/>
            <person name="Fullerton C."/>
            <person name="Li D."/>
            <person name="Meiyalaghan S."/>
            <person name="Nieuwenhuizen N."/>
            <person name="Read N."/>
            <person name="Prakash R."/>
            <person name="Hunter D."/>
            <person name="Zhang H."/>
            <person name="Mckenzie M."/>
            <person name="Knabel M."/>
            <person name="Harris A."/>
            <person name="Allan A."/>
            <person name="Chen A."/>
            <person name="Janssen B."/>
            <person name="Plunkett B."/>
            <person name="Dwamena C."/>
            <person name="Voogd C."/>
            <person name="Leif D."/>
            <person name="Lafferty D."/>
            <person name="Souleyre E."/>
            <person name="Varkonyi-Gasic E."/>
            <person name="Gambi F."/>
            <person name="Hanley J."/>
            <person name="Yao J.-L."/>
            <person name="Cheung J."/>
            <person name="David K."/>
            <person name="Warren B."/>
            <person name="Marsh K."/>
            <person name="Snowden K."/>
            <person name="Lin-Wang K."/>
            <person name="Brian L."/>
            <person name="Martinez-Sanchez M."/>
            <person name="Wang M."/>
            <person name="Ileperuma N."/>
            <person name="Macnee N."/>
            <person name="Campin R."/>
            <person name="Mcatee P."/>
            <person name="Drummond R."/>
            <person name="Espley R."/>
            <person name="Ireland H."/>
            <person name="Wu R."/>
            <person name="Atkinson R."/>
            <person name="Karunairetnam S."/>
            <person name="Bulley S."/>
            <person name="Chunkath S."/>
            <person name="Hanley Z."/>
            <person name="Storey R."/>
            <person name="Thrimawithana A."/>
            <person name="Thomson S."/>
            <person name="David C."/>
            <person name="Testolin R."/>
        </authorList>
    </citation>
    <scope>NUCLEOTIDE SEQUENCE [LARGE SCALE GENOMIC DNA]</scope>
    <source>
        <strain evidence="2">cv. Red5</strain>
        <tissue evidence="1">Young leaf</tissue>
    </source>
</reference>
<evidence type="ECO:0000313" key="2">
    <source>
        <dbReference type="Proteomes" id="UP000241394"/>
    </source>
</evidence>